<dbReference type="UniPathway" id="UPA00047">
    <property type="reaction ID" value="UER00058"/>
</dbReference>
<dbReference type="PANTHER" id="PTHR11825:SF44">
    <property type="entry name" value="BRANCHED-CHAIN-AMINO-ACID AMINOTRANSFERASE"/>
    <property type="match status" value="1"/>
</dbReference>
<keyword evidence="9 16" id="KW-0663">Pyridoxal phosphate</keyword>
<dbReference type="KEGG" id="stri:C7M71_021285"/>
<dbReference type="GO" id="GO:0052654">
    <property type="term" value="F:L-leucine-2-oxoglutarate transaminase activity"/>
    <property type="evidence" value="ECO:0007669"/>
    <property type="project" value="RHEA"/>
</dbReference>
<dbReference type="CDD" id="cd01557">
    <property type="entry name" value="BCAT_beta_family"/>
    <property type="match status" value="1"/>
</dbReference>
<dbReference type="Proteomes" id="UP000249340">
    <property type="component" value="Chromosome"/>
</dbReference>
<evidence type="ECO:0000256" key="15">
    <source>
        <dbReference type="RuleBase" id="RU004106"/>
    </source>
</evidence>
<keyword evidence="10 17" id="KW-0100">Branched-chain amino acid biosynthesis</keyword>
<dbReference type="PANTHER" id="PTHR11825">
    <property type="entry name" value="SUBGROUP IIII AMINOTRANSFERASE"/>
    <property type="match status" value="1"/>
</dbReference>
<dbReference type="GO" id="GO:0052655">
    <property type="term" value="F:L-valine-2-oxoglutarate transaminase activity"/>
    <property type="evidence" value="ECO:0007669"/>
    <property type="project" value="RHEA"/>
</dbReference>
<proteinExistence type="inferred from homology"/>
<comment type="similarity">
    <text evidence="5 15">Belongs to the class-IV pyridoxal-phosphate-dependent aminotransferase family.</text>
</comment>
<dbReference type="Gene3D" id="3.30.470.10">
    <property type="match status" value="1"/>
</dbReference>
<evidence type="ECO:0000256" key="10">
    <source>
        <dbReference type="ARBA" id="ARBA00023304"/>
    </source>
</evidence>
<dbReference type="OrthoDB" id="9804984at2"/>
<dbReference type="GO" id="GO:0052656">
    <property type="term" value="F:L-isoleucine-2-oxoglutarate transaminase activity"/>
    <property type="evidence" value="ECO:0007669"/>
    <property type="project" value="RHEA"/>
</dbReference>
<dbReference type="InterPro" id="IPR005786">
    <property type="entry name" value="B_amino_transII"/>
</dbReference>
<evidence type="ECO:0000256" key="7">
    <source>
        <dbReference type="ARBA" id="ARBA00022605"/>
    </source>
</evidence>
<reference evidence="19" key="1">
    <citation type="submission" date="2018-07" db="EMBL/GenBank/DDBJ databases">
        <title>Streptacidiphilus bronchialis DSM 106435 chromosome.</title>
        <authorList>
            <person name="Batra D."/>
            <person name="Gulvik C.A."/>
        </authorList>
    </citation>
    <scope>NUCLEOTIDE SEQUENCE [LARGE SCALE GENOMIC DNA]</scope>
    <source>
        <strain evidence="19">DSM 106435</strain>
    </source>
</reference>
<evidence type="ECO:0000256" key="14">
    <source>
        <dbReference type="PIRSR" id="PIRSR006468-1"/>
    </source>
</evidence>
<evidence type="ECO:0000256" key="2">
    <source>
        <dbReference type="ARBA" id="ARBA00004824"/>
    </source>
</evidence>
<dbReference type="PIRSF" id="PIRSF006468">
    <property type="entry name" value="BCAT1"/>
    <property type="match status" value="1"/>
</dbReference>
<dbReference type="UniPathway" id="UPA00049">
    <property type="reaction ID" value="UER00062"/>
</dbReference>
<sequence length="372" mass="40243">MTTAPLAQAPLTIALKPSSHPLPAAEREARLASPGFGRVFTDHMVTIRWTEGQGWHDAQLVPYGPLEIDPANMTLHYGQSIFEGLKAYRRADGSIATFRPTANAERFQSSARRLAMPELPVETFVEAVEVLVRQDRDWVPTQPEQSLYLRPFMFATEVGLGVRPADEYLFMLIASPAGAYFPGGVKPVSVWLSEEYVRAAPGGTGAAKCAGNYAASLVAQAQAAEKGCDQVVWLDAVERRWIEEMGGMNLYFVYGEGEDARIVTPELSGSLLPGITRDSLLRLAADLGHETAEARISIDDWKNGNADGTLTEVFACGTAAVITPVGSVKSTRADWTVGSGEPGPVTMRLREALLAVQTGQAPDTHGWMHTIC</sequence>
<accession>A0A345T0R2</accession>
<evidence type="ECO:0000313" key="19">
    <source>
        <dbReference type="Proteomes" id="UP000249340"/>
    </source>
</evidence>
<evidence type="ECO:0000256" key="8">
    <source>
        <dbReference type="ARBA" id="ARBA00022679"/>
    </source>
</evidence>
<dbReference type="InterPro" id="IPR033939">
    <property type="entry name" value="BCAT_family"/>
</dbReference>
<dbReference type="Pfam" id="PF01063">
    <property type="entry name" value="Aminotran_4"/>
    <property type="match status" value="1"/>
</dbReference>
<evidence type="ECO:0000256" key="1">
    <source>
        <dbReference type="ARBA" id="ARBA00001933"/>
    </source>
</evidence>
<dbReference type="InterPro" id="IPR018300">
    <property type="entry name" value="Aminotrans_IV_CS"/>
</dbReference>
<dbReference type="SUPFAM" id="SSF56752">
    <property type="entry name" value="D-aminoacid aminotransferase-like PLP-dependent enzymes"/>
    <property type="match status" value="1"/>
</dbReference>
<dbReference type="PROSITE" id="PS00770">
    <property type="entry name" value="AA_TRANSFER_CLASS_4"/>
    <property type="match status" value="1"/>
</dbReference>
<comment type="catalytic activity">
    <reaction evidence="11 17">
        <text>L-valine + 2-oxoglutarate = 3-methyl-2-oxobutanoate + L-glutamate</text>
        <dbReference type="Rhea" id="RHEA:24813"/>
        <dbReference type="ChEBI" id="CHEBI:11851"/>
        <dbReference type="ChEBI" id="CHEBI:16810"/>
        <dbReference type="ChEBI" id="CHEBI:29985"/>
        <dbReference type="ChEBI" id="CHEBI:57762"/>
        <dbReference type="EC" id="2.6.1.42"/>
    </reaction>
</comment>
<dbReference type="AlphaFoldDB" id="A0A345T0R2"/>
<dbReference type="RefSeq" id="WP_111494061.1">
    <property type="nucleotide sequence ID" value="NZ_CP031264.1"/>
</dbReference>
<dbReference type="NCBIfam" id="NF009897">
    <property type="entry name" value="PRK13357.1"/>
    <property type="match status" value="1"/>
</dbReference>
<comment type="pathway">
    <text evidence="2">Amino-acid biosynthesis; L-isoleucine biosynthesis; L-isoleucine from 2-oxobutanoate: step 4/4.</text>
</comment>
<dbReference type="GO" id="GO:0009098">
    <property type="term" value="P:L-leucine biosynthetic process"/>
    <property type="evidence" value="ECO:0007669"/>
    <property type="project" value="UniProtKB-UniPathway"/>
</dbReference>
<comment type="catalytic activity">
    <reaction evidence="12 17">
        <text>L-isoleucine + 2-oxoglutarate = (S)-3-methyl-2-oxopentanoate + L-glutamate</text>
        <dbReference type="Rhea" id="RHEA:24801"/>
        <dbReference type="ChEBI" id="CHEBI:16810"/>
        <dbReference type="ChEBI" id="CHEBI:29985"/>
        <dbReference type="ChEBI" id="CHEBI:35146"/>
        <dbReference type="ChEBI" id="CHEBI:58045"/>
        <dbReference type="EC" id="2.6.1.42"/>
    </reaction>
</comment>
<dbReference type="EMBL" id="CP031264">
    <property type="protein sequence ID" value="AXI79567.1"/>
    <property type="molecule type" value="Genomic_DNA"/>
</dbReference>
<evidence type="ECO:0000256" key="16">
    <source>
        <dbReference type="RuleBase" id="RU004516"/>
    </source>
</evidence>
<keyword evidence="6 17" id="KW-0032">Aminotransferase</keyword>
<evidence type="ECO:0000256" key="3">
    <source>
        <dbReference type="ARBA" id="ARBA00004931"/>
    </source>
</evidence>
<evidence type="ECO:0000256" key="5">
    <source>
        <dbReference type="ARBA" id="ARBA00009320"/>
    </source>
</evidence>
<keyword evidence="8 17" id="KW-0808">Transferase</keyword>
<evidence type="ECO:0000256" key="17">
    <source>
        <dbReference type="RuleBase" id="RU004517"/>
    </source>
</evidence>
<dbReference type="GO" id="GO:0009099">
    <property type="term" value="P:L-valine biosynthetic process"/>
    <property type="evidence" value="ECO:0007669"/>
    <property type="project" value="UniProtKB-UniPathway"/>
</dbReference>
<dbReference type="InterPro" id="IPR001544">
    <property type="entry name" value="Aminotrans_IV"/>
</dbReference>
<comment type="pathway">
    <text evidence="3">Amino-acid biosynthesis; L-valine biosynthesis; L-valine from pyruvate: step 4/4.</text>
</comment>
<comment type="pathway">
    <text evidence="4">Amino-acid biosynthesis; L-leucine biosynthesis; L-leucine from 3-methyl-2-oxobutanoate: step 4/4.</text>
</comment>
<comment type="catalytic activity">
    <reaction evidence="13 17">
        <text>L-leucine + 2-oxoglutarate = 4-methyl-2-oxopentanoate + L-glutamate</text>
        <dbReference type="Rhea" id="RHEA:18321"/>
        <dbReference type="ChEBI" id="CHEBI:16810"/>
        <dbReference type="ChEBI" id="CHEBI:17865"/>
        <dbReference type="ChEBI" id="CHEBI:29985"/>
        <dbReference type="ChEBI" id="CHEBI:57427"/>
        <dbReference type="EC" id="2.6.1.42"/>
    </reaction>
</comment>
<evidence type="ECO:0000256" key="4">
    <source>
        <dbReference type="ARBA" id="ARBA00005072"/>
    </source>
</evidence>
<dbReference type="InterPro" id="IPR043131">
    <property type="entry name" value="BCAT-like_N"/>
</dbReference>
<dbReference type="NCBIfam" id="TIGR01123">
    <property type="entry name" value="ilvE_II"/>
    <property type="match status" value="1"/>
</dbReference>
<comment type="cofactor">
    <cofactor evidence="1 16">
        <name>pyridoxal 5'-phosphate</name>
        <dbReference type="ChEBI" id="CHEBI:597326"/>
    </cofactor>
</comment>
<feature type="modified residue" description="N6-(pyridoxal phosphate)lysine" evidence="14">
    <location>
        <position position="208"/>
    </location>
</feature>
<gene>
    <name evidence="18" type="ORF">C7M71_021285</name>
</gene>
<dbReference type="GO" id="GO:0009097">
    <property type="term" value="P:isoleucine biosynthetic process"/>
    <property type="evidence" value="ECO:0007669"/>
    <property type="project" value="UniProtKB-UniPathway"/>
</dbReference>
<dbReference type="Gene3D" id="3.20.10.10">
    <property type="entry name" value="D-amino Acid Aminotransferase, subunit A, domain 2"/>
    <property type="match status" value="1"/>
</dbReference>
<evidence type="ECO:0000256" key="12">
    <source>
        <dbReference type="ARBA" id="ARBA00048798"/>
    </source>
</evidence>
<keyword evidence="19" id="KW-1185">Reference proteome</keyword>
<evidence type="ECO:0000256" key="11">
    <source>
        <dbReference type="ARBA" id="ARBA00048212"/>
    </source>
</evidence>
<dbReference type="InterPro" id="IPR036038">
    <property type="entry name" value="Aminotransferase-like"/>
</dbReference>
<dbReference type="UniPathway" id="UPA00048">
    <property type="reaction ID" value="UER00073"/>
</dbReference>
<evidence type="ECO:0000256" key="13">
    <source>
        <dbReference type="ARBA" id="ARBA00049229"/>
    </source>
</evidence>
<keyword evidence="7 17" id="KW-0028">Amino-acid biosynthesis</keyword>
<organism evidence="18 19">
    <name type="scientific">Peterkaempfera bronchialis</name>
    <dbReference type="NCBI Taxonomy" id="2126346"/>
    <lineage>
        <taxon>Bacteria</taxon>
        <taxon>Bacillati</taxon>
        <taxon>Actinomycetota</taxon>
        <taxon>Actinomycetes</taxon>
        <taxon>Kitasatosporales</taxon>
        <taxon>Streptomycetaceae</taxon>
        <taxon>Peterkaempfera</taxon>
    </lineage>
</organism>
<dbReference type="EC" id="2.6.1.42" evidence="17"/>
<evidence type="ECO:0000256" key="6">
    <source>
        <dbReference type="ARBA" id="ARBA00022576"/>
    </source>
</evidence>
<protein>
    <recommendedName>
        <fullName evidence="17">Branched-chain-amino-acid aminotransferase</fullName>
        <ecNumber evidence="17">2.6.1.42</ecNumber>
    </recommendedName>
</protein>
<name>A0A345T0R2_9ACTN</name>
<dbReference type="InterPro" id="IPR043132">
    <property type="entry name" value="BCAT-like_C"/>
</dbReference>
<evidence type="ECO:0000313" key="18">
    <source>
        <dbReference type="EMBL" id="AXI79567.1"/>
    </source>
</evidence>
<evidence type="ECO:0000256" key="9">
    <source>
        <dbReference type="ARBA" id="ARBA00022898"/>
    </source>
</evidence>